<dbReference type="SUPFAM" id="SSF160904">
    <property type="entry name" value="Jann2411-like"/>
    <property type="match status" value="1"/>
</dbReference>
<gene>
    <name evidence="3" type="ORF">GCM10022214_55240</name>
</gene>
<feature type="domain" description="Zinc finger CGNR" evidence="2">
    <location>
        <begin position="150"/>
        <end position="185"/>
    </location>
</feature>
<dbReference type="Pfam" id="PF11706">
    <property type="entry name" value="zf-CGNR"/>
    <property type="match status" value="1"/>
</dbReference>
<feature type="region of interest" description="Disordered" evidence="1">
    <location>
        <begin position="169"/>
        <end position="202"/>
    </location>
</feature>
<dbReference type="InterPro" id="IPR021005">
    <property type="entry name" value="Znf_CGNR"/>
</dbReference>
<protein>
    <submittedName>
        <fullName evidence="3">CGNR zinc finger domain-containing protein</fullName>
    </submittedName>
</protein>
<dbReference type="EMBL" id="BAAAZG010000042">
    <property type="protein sequence ID" value="GAA4087877.1"/>
    <property type="molecule type" value="Genomic_DNA"/>
</dbReference>
<comment type="caution">
    <text evidence="3">The sequence shown here is derived from an EMBL/GenBank/DDBJ whole genome shotgun (WGS) entry which is preliminary data.</text>
</comment>
<evidence type="ECO:0000313" key="3">
    <source>
        <dbReference type="EMBL" id="GAA4087877.1"/>
    </source>
</evidence>
<dbReference type="PANTHER" id="PTHR35525:SF3">
    <property type="entry name" value="BLL6575 PROTEIN"/>
    <property type="match status" value="1"/>
</dbReference>
<keyword evidence="4" id="KW-1185">Reference proteome</keyword>
<evidence type="ECO:0000313" key="4">
    <source>
        <dbReference type="Proteomes" id="UP001500683"/>
    </source>
</evidence>
<dbReference type="PANTHER" id="PTHR35525">
    <property type="entry name" value="BLL6575 PROTEIN"/>
    <property type="match status" value="1"/>
</dbReference>
<sequence>MDPYDPPPEGPTLSGALVDLSSYADLALDLVNTRHPSGDGLGDLDGLQALLAHRPHLGGRITRRDLDAMRELRDELRAVFAAADRGDEEDAAERLNALLIQHPVHPQLSGHDAQGWHLHLNEGGSIPDRYAARAAMGLAVHISDRGMAGLGICAAEGCDRVYLDTTGDPSRHHCPAHTPRATAAAQHHPPRHVTVPLPPHPR</sequence>
<dbReference type="Gene3D" id="1.10.3300.10">
    <property type="entry name" value="Jann2411-like domain"/>
    <property type="match status" value="1"/>
</dbReference>
<evidence type="ECO:0000259" key="2">
    <source>
        <dbReference type="Pfam" id="PF11706"/>
    </source>
</evidence>
<dbReference type="Pfam" id="PF07336">
    <property type="entry name" value="ABATE"/>
    <property type="match status" value="1"/>
</dbReference>
<evidence type="ECO:0000256" key="1">
    <source>
        <dbReference type="SAM" id="MobiDB-lite"/>
    </source>
</evidence>
<reference evidence="4" key="1">
    <citation type="journal article" date="2019" name="Int. J. Syst. Evol. Microbiol.">
        <title>The Global Catalogue of Microorganisms (GCM) 10K type strain sequencing project: providing services to taxonomists for standard genome sequencing and annotation.</title>
        <authorList>
            <consortium name="The Broad Institute Genomics Platform"/>
            <consortium name="The Broad Institute Genome Sequencing Center for Infectious Disease"/>
            <person name="Wu L."/>
            <person name="Ma J."/>
        </authorList>
    </citation>
    <scope>NUCLEOTIDE SEQUENCE [LARGE SCALE GENOMIC DNA]</scope>
    <source>
        <strain evidence="4">JCM 16702</strain>
    </source>
</reference>
<dbReference type="Proteomes" id="UP001500683">
    <property type="component" value="Unassembled WGS sequence"/>
</dbReference>
<dbReference type="InterPro" id="IPR010852">
    <property type="entry name" value="ABATE"/>
</dbReference>
<dbReference type="InterPro" id="IPR023286">
    <property type="entry name" value="ABATE_dom_sf"/>
</dbReference>
<accession>A0ABP7WHG6</accession>
<name>A0ABP7WHG6_9ACTN</name>
<proteinExistence type="predicted"/>
<organism evidence="3 4">
    <name type="scientific">Actinomadura miaoliensis</name>
    <dbReference type="NCBI Taxonomy" id="430685"/>
    <lineage>
        <taxon>Bacteria</taxon>
        <taxon>Bacillati</taxon>
        <taxon>Actinomycetota</taxon>
        <taxon>Actinomycetes</taxon>
        <taxon>Streptosporangiales</taxon>
        <taxon>Thermomonosporaceae</taxon>
        <taxon>Actinomadura</taxon>
    </lineage>
</organism>